<dbReference type="AlphaFoldDB" id="A0A382BME3"/>
<protein>
    <recommendedName>
        <fullName evidence="2">Fibronectin type-III domain-containing protein</fullName>
    </recommendedName>
</protein>
<name>A0A382BME3_9ZZZZ</name>
<gene>
    <name evidence="1" type="ORF">METZ01_LOCUS167854</name>
</gene>
<sequence length="202" mass="23423">VGLLSHFALTLLLATETEKGKVRPFPVDLSLYEGRQSFLLEWHYPDSILANTIRIYVKKSGDDKFELRSELGPESNKFLDIGCEPLTRYFYFVEIEDPFGQLFTSDHEMPVFGTCEGMEDSTRFVQEVENVTDIYLIRIMEKATELNPYQGYDNMINLLKLKTNPDKTWLENYPIQDLRYVGNLISIIDPIIQDVHLMEAVQ</sequence>
<accession>A0A382BME3</accession>
<dbReference type="EMBL" id="UINC01030496">
    <property type="protein sequence ID" value="SVB15000.1"/>
    <property type="molecule type" value="Genomic_DNA"/>
</dbReference>
<evidence type="ECO:0000313" key="1">
    <source>
        <dbReference type="EMBL" id="SVB15000.1"/>
    </source>
</evidence>
<reference evidence="1" key="1">
    <citation type="submission" date="2018-05" db="EMBL/GenBank/DDBJ databases">
        <authorList>
            <person name="Lanie J.A."/>
            <person name="Ng W.-L."/>
            <person name="Kazmierczak K.M."/>
            <person name="Andrzejewski T.M."/>
            <person name="Davidsen T.M."/>
            <person name="Wayne K.J."/>
            <person name="Tettelin H."/>
            <person name="Glass J.I."/>
            <person name="Rusch D."/>
            <person name="Podicherti R."/>
            <person name="Tsui H.-C.T."/>
            <person name="Winkler M.E."/>
        </authorList>
    </citation>
    <scope>NUCLEOTIDE SEQUENCE</scope>
</reference>
<proteinExistence type="predicted"/>
<feature type="non-terminal residue" evidence="1">
    <location>
        <position position="1"/>
    </location>
</feature>
<evidence type="ECO:0008006" key="2">
    <source>
        <dbReference type="Google" id="ProtNLM"/>
    </source>
</evidence>
<organism evidence="1">
    <name type="scientific">marine metagenome</name>
    <dbReference type="NCBI Taxonomy" id="408172"/>
    <lineage>
        <taxon>unclassified sequences</taxon>
        <taxon>metagenomes</taxon>
        <taxon>ecological metagenomes</taxon>
    </lineage>
</organism>
<feature type="non-terminal residue" evidence="1">
    <location>
        <position position="202"/>
    </location>
</feature>